<accession>A0A6A6B3E3</accession>
<proteinExistence type="predicted"/>
<dbReference type="GeneID" id="54304714"/>
<reference evidence="1" key="1">
    <citation type="journal article" date="2020" name="Stud. Mycol.">
        <title>101 Dothideomycetes genomes: a test case for predicting lifestyles and emergence of pathogens.</title>
        <authorList>
            <person name="Haridas S."/>
            <person name="Albert R."/>
            <person name="Binder M."/>
            <person name="Bloem J."/>
            <person name="Labutti K."/>
            <person name="Salamov A."/>
            <person name="Andreopoulos B."/>
            <person name="Baker S."/>
            <person name="Barry K."/>
            <person name="Bills G."/>
            <person name="Bluhm B."/>
            <person name="Cannon C."/>
            <person name="Castanera R."/>
            <person name="Culley D."/>
            <person name="Daum C."/>
            <person name="Ezra D."/>
            <person name="Gonzalez J."/>
            <person name="Henrissat B."/>
            <person name="Kuo A."/>
            <person name="Liang C."/>
            <person name="Lipzen A."/>
            <person name="Lutzoni F."/>
            <person name="Magnuson J."/>
            <person name="Mondo S."/>
            <person name="Nolan M."/>
            <person name="Ohm R."/>
            <person name="Pangilinan J."/>
            <person name="Park H.-J."/>
            <person name="Ramirez L."/>
            <person name="Alfaro M."/>
            <person name="Sun H."/>
            <person name="Tritt A."/>
            <person name="Yoshinaga Y."/>
            <person name="Zwiers L.-H."/>
            <person name="Turgeon B."/>
            <person name="Goodwin S."/>
            <person name="Spatafora J."/>
            <person name="Crous P."/>
            <person name="Grigoriev I."/>
        </authorList>
    </citation>
    <scope>NUCLEOTIDE SEQUENCE</scope>
    <source>
        <strain evidence="1">CBS 121167</strain>
    </source>
</reference>
<sequence length="70" mass="7473">MTMKRSNGGRRRRTVLVGVLVKALSKDMEKAQAQAGVTTSFIEVRCGCCKLGGGNGEAGSKHVRGYEVCQ</sequence>
<name>A0A6A6B3E3_9PEZI</name>
<dbReference type="Proteomes" id="UP000799438">
    <property type="component" value="Unassembled WGS sequence"/>
</dbReference>
<organism evidence="1 2">
    <name type="scientific">Aplosporella prunicola CBS 121167</name>
    <dbReference type="NCBI Taxonomy" id="1176127"/>
    <lineage>
        <taxon>Eukaryota</taxon>
        <taxon>Fungi</taxon>
        <taxon>Dikarya</taxon>
        <taxon>Ascomycota</taxon>
        <taxon>Pezizomycotina</taxon>
        <taxon>Dothideomycetes</taxon>
        <taxon>Dothideomycetes incertae sedis</taxon>
        <taxon>Botryosphaeriales</taxon>
        <taxon>Aplosporellaceae</taxon>
        <taxon>Aplosporella</taxon>
    </lineage>
</organism>
<gene>
    <name evidence="1" type="ORF">K452DRAFT_83539</name>
</gene>
<evidence type="ECO:0000313" key="1">
    <source>
        <dbReference type="EMBL" id="KAF2138719.1"/>
    </source>
</evidence>
<keyword evidence="2" id="KW-1185">Reference proteome</keyword>
<dbReference type="RefSeq" id="XP_033394432.1">
    <property type="nucleotide sequence ID" value="XM_033547207.1"/>
</dbReference>
<dbReference type="AlphaFoldDB" id="A0A6A6B3E3"/>
<protein>
    <submittedName>
        <fullName evidence="1">Uncharacterized protein</fullName>
    </submittedName>
</protein>
<dbReference type="EMBL" id="ML995495">
    <property type="protein sequence ID" value="KAF2138719.1"/>
    <property type="molecule type" value="Genomic_DNA"/>
</dbReference>
<evidence type="ECO:0000313" key="2">
    <source>
        <dbReference type="Proteomes" id="UP000799438"/>
    </source>
</evidence>